<evidence type="ECO:0000256" key="5">
    <source>
        <dbReference type="ARBA" id="ARBA00001947"/>
    </source>
</evidence>
<dbReference type="Proteomes" id="UP001359485">
    <property type="component" value="Unassembled WGS sequence"/>
</dbReference>
<comment type="caution">
    <text evidence="16">The sequence shown here is derived from an EMBL/GenBank/DDBJ whole genome shotgun (WGS) entry which is preliminary data.</text>
</comment>
<evidence type="ECO:0000256" key="6">
    <source>
        <dbReference type="ARBA" id="ARBA00004496"/>
    </source>
</evidence>
<protein>
    <recommendedName>
        <fullName evidence="9">Regucalcin</fullName>
        <ecNumber evidence="8">3.1.1.17</ecNumber>
    </recommendedName>
    <alternativeName>
        <fullName evidence="14">Gluconolactonase</fullName>
    </alternativeName>
</protein>
<dbReference type="PRINTS" id="PR01790">
    <property type="entry name" value="SMP30FAMILY"/>
</dbReference>
<evidence type="ECO:0000256" key="7">
    <source>
        <dbReference type="ARBA" id="ARBA00008853"/>
    </source>
</evidence>
<comment type="subcellular location">
    <subcellularLocation>
        <location evidence="6">Cytoplasm</location>
    </subcellularLocation>
</comment>
<dbReference type="InterPro" id="IPR013658">
    <property type="entry name" value="SGL"/>
</dbReference>
<evidence type="ECO:0000256" key="14">
    <source>
        <dbReference type="ARBA" id="ARBA00032464"/>
    </source>
</evidence>
<evidence type="ECO:0000313" key="17">
    <source>
        <dbReference type="Proteomes" id="UP001359485"/>
    </source>
</evidence>
<comment type="cofactor">
    <cofactor evidence="5">
        <name>Zn(2+)</name>
        <dbReference type="ChEBI" id="CHEBI:29105"/>
    </cofactor>
</comment>
<evidence type="ECO:0000259" key="15">
    <source>
        <dbReference type="Pfam" id="PF08450"/>
    </source>
</evidence>
<evidence type="ECO:0000256" key="3">
    <source>
        <dbReference type="ARBA" id="ARBA00001936"/>
    </source>
</evidence>
<dbReference type="InterPro" id="IPR008367">
    <property type="entry name" value="Regucalcin"/>
</dbReference>
<evidence type="ECO:0000313" key="16">
    <source>
        <dbReference type="EMBL" id="KAK6632181.1"/>
    </source>
</evidence>
<keyword evidence="10" id="KW-0963">Cytoplasm</keyword>
<dbReference type="PRINTS" id="PR01791">
    <property type="entry name" value="REGUCALCIN"/>
</dbReference>
<evidence type="ECO:0000256" key="2">
    <source>
        <dbReference type="ARBA" id="ARBA00001913"/>
    </source>
</evidence>
<keyword evidence="17" id="KW-1185">Reference proteome</keyword>
<evidence type="ECO:0000256" key="8">
    <source>
        <dbReference type="ARBA" id="ARBA00013227"/>
    </source>
</evidence>
<dbReference type="SUPFAM" id="SSF63829">
    <property type="entry name" value="Calcium-dependent phosphotriesterase"/>
    <property type="match status" value="1"/>
</dbReference>
<reference evidence="16 17" key="1">
    <citation type="submission" date="2023-09" db="EMBL/GenBank/DDBJ databases">
        <title>Genomes of two closely related lineages of the louse Polyplax serrata with different host specificities.</title>
        <authorList>
            <person name="Martinu J."/>
            <person name="Tarabai H."/>
            <person name="Stefka J."/>
            <person name="Hypsa V."/>
        </authorList>
    </citation>
    <scope>NUCLEOTIDE SEQUENCE [LARGE SCALE GENOMIC DNA]</scope>
    <source>
        <strain evidence="16">98ZLc_SE</strain>
    </source>
</reference>
<comment type="similarity">
    <text evidence="7">Belongs to the SMP-30/CGR1 family.</text>
</comment>
<dbReference type="Pfam" id="PF08450">
    <property type="entry name" value="SGL"/>
    <property type="match status" value="1"/>
</dbReference>
<feature type="domain" description="SMP-30/Gluconolactonase/LRE-like region" evidence="15">
    <location>
        <begin position="24"/>
        <end position="279"/>
    </location>
</feature>
<dbReference type="PANTHER" id="PTHR10907:SF47">
    <property type="entry name" value="REGUCALCIN"/>
    <property type="match status" value="1"/>
</dbReference>
<dbReference type="InterPro" id="IPR005511">
    <property type="entry name" value="SMP-30"/>
</dbReference>
<evidence type="ECO:0000256" key="9">
    <source>
        <dbReference type="ARBA" id="ARBA00016808"/>
    </source>
</evidence>
<gene>
    <name evidence="16" type="ORF">RUM44_007211</name>
</gene>
<comment type="cofactor">
    <cofactor evidence="4">
        <name>Mg(2+)</name>
        <dbReference type="ChEBI" id="CHEBI:18420"/>
    </cofactor>
</comment>
<evidence type="ECO:0000256" key="10">
    <source>
        <dbReference type="ARBA" id="ARBA00022490"/>
    </source>
</evidence>
<dbReference type="Gene3D" id="2.120.10.30">
    <property type="entry name" value="TolB, C-terminal domain"/>
    <property type="match status" value="1"/>
</dbReference>
<dbReference type="PANTHER" id="PTHR10907">
    <property type="entry name" value="REGUCALCIN"/>
    <property type="match status" value="1"/>
</dbReference>
<accession>A0ABR1B050</accession>
<dbReference type="EC" id="3.1.1.17" evidence="8"/>
<organism evidence="16 17">
    <name type="scientific">Polyplax serrata</name>
    <name type="common">Common mouse louse</name>
    <dbReference type="NCBI Taxonomy" id="468196"/>
    <lineage>
        <taxon>Eukaryota</taxon>
        <taxon>Metazoa</taxon>
        <taxon>Ecdysozoa</taxon>
        <taxon>Arthropoda</taxon>
        <taxon>Hexapoda</taxon>
        <taxon>Insecta</taxon>
        <taxon>Pterygota</taxon>
        <taxon>Neoptera</taxon>
        <taxon>Paraneoptera</taxon>
        <taxon>Psocodea</taxon>
        <taxon>Troctomorpha</taxon>
        <taxon>Phthiraptera</taxon>
        <taxon>Anoplura</taxon>
        <taxon>Polyplacidae</taxon>
        <taxon>Polyplax</taxon>
    </lineage>
</organism>
<evidence type="ECO:0000256" key="11">
    <source>
        <dbReference type="ARBA" id="ARBA00022723"/>
    </source>
</evidence>
<keyword evidence="12" id="KW-0378">Hydrolase</keyword>
<keyword evidence="13" id="KW-0106">Calcium</keyword>
<keyword evidence="11" id="KW-0479">Metal-binding</keyword>
<evidence type="ECO:0000256" key="4">
    <source>
        <dbReference type="ARBA" id="ARBA00001946"/>
    </source>
</evidence>
<evidence type="ECO:0000256" key="13">
    <source>
        <dbReference type="ARBA" id="ARBA00022837"/>
    </source>
</evidence>
<dbReference type="EMBL" id="JAWJWF010000005">
    <property type="protein sequence ID" value="KAK6632181.1"/>
    <property type="molecule type" value="Genomic_DNA"/>
</dbReference>
<proteinExistence type="inferred from homology"/>
<comment type="cofactor">
    <cofactor evidence="2">
        <name>Ca(2+)</name>
        <dbReference type="ChEBI" id="CHEBI:29108"/>
    </cofactor>
</comment>
<name>A0ABR1B050_POLSC</name>
<comment type="cofactor">
    <cofactor evidence="3">
        <name>Mn(2+)</name>
        <dbReference type="ChEBI" id="CHEBI:29035"/>
    </cofactor>
</comment>
<dbReference type="InterPro" id="IPR011042">
    <property type="entry name" value="6-blade_b-propeller_TolB-like"/>
</dbReference>
<comment type="catalytic activity">
    <reaction evidence="1">
        <text>D-glucono-1,5-lactone + H2O = D-gluconate + H(+)</text>
        <dbReference type="Rhea" id="RHEA:10440"/>
        <dbReference type="ChEBI" id="CHEBI:15377"/>
        <dbReference type="ChEBI" id="CHEBI:15378"/>
        <dbReference type="ChEBI" id="CHEBI:16217"/>
        <dbReference type="ChEBI" id="CHEBI:18391"/>
        <dbReference type="EC" id="3.1.1.17"/>
    </reaction>
</comment>
<evidence type="ECO:0000256" key="1">
    <source>
        <dbReference type="ARBA" id="ARBA00001589"/>
    </source>
</evidence>
<evidence type="ECO:0000256" key="12">
    <source>
        <dbReference type="ARBA" id="ARBA00022801"/>
    </source>
</evidence>
<sequence length="322" mass="35786">MNRIFYESNSNINIESVTEPVEHGEGPFWDAEKKVLYFVDLLKGGINKYDPNTGDLQRLDLDGPVTLIIPAKGETEQFVIGHGRDIVALKWNGTSDKPSSLSVLASVDKNKPENRFNDGKADAKGRLWAGTMGPEKPELLYNEGSLFSFEWTNNFSPVNHLSPVSISNGLAWNENNDKMYYIDSPTRKINVFDFNLSEGSISNQMDLFSLDSNNLPGVPDGMTMDDKGNLWVALYNGSSVINIDTNTGRLIDKIKLPVTFPTSCVFGGDDLQDLYVTTSRKDLTEKEVSQEPLAGSLLRITGLEVRGQGTFNKFAMRKVVHH</sequence>